<dbReference type="RefSeq" id="WP_012064617.1">
    <property type="nucleotide sequence ID" value="NC_009633.1"/>
</dbReference>
<dbReference type="KEGG" id="amt:Amet_3528"/>
<organism evidence="1 2">
    <name type="scientific">Alkaliphilus metalliredigens (strain QYMF)</name>
    <dbReference type="NCBI Taxonomy" id="293826"/>
    <lineage>
        <taxon>Bacteria</taxon>
        <taxon>Bacillati</taxon>
        <taxon>Bacillota</taxon>
        <taxon>Clostridia</taxon>
        <taxon>Peptostreptococcales</taxon>
        <taxon>Natronincolaceae</taxon>
        <taxon>Alkaliphilus</taxon>
    </lineage>
</organism>
<name>A6TTY6_ALKMQ</name>
<dbReference type="STRING" id="293826.Amet_3528"/>
<evidence type="ECO:0000313" key="2">
    <source>
        <dbReference type="Proteomes" id="UP000001572"/>
    </source>
</evidence>
<evidence type="ECO:0000313" key="1">
    <source>
        <dbReference type="EMBL" id="ABR49654.1"/>
    </source>
</evidence>
<dbReference type="SUPFAM" id="SSF52540">
    <property type="entry name" value="P-loop containing nucleoside triphosphate hydrolases"/>
    <property type="match status" value="1"/>
</dbReference>
<protein>
    <recommendedName>
        <fullName evidence="3">CobQ/CobB/MinD/ParA nucleotide binding domain-containing protein</fullName>
    </recommendedName>
</protein>
<reference evidence="2" key="1">
    <citation type="journal article" date="2016" name="Genome Announc.">
        <title>Complete genome sequence of Alkaliphilus metalliredigens strain QYMF, an alkaliphilic and metal-reducing bacterium isolated from borax-contaminated leachate ponds.</title>
        <authorList>
            <person name="Hwang C."/>
            <person name="Copeland A."/>
            <person name="Lucas S."/>
            <person name="Lapidus A."/>
            <person name="Barry K."/>
            <person name="Detter J.C."/>
            <person name="Glavina Del Rio T."/>
            <person name="Hammon N."/>
            <person name="Israni S."/>
            <person name="Dalin E."/>
            <person name="Tice H."/>
            <person name="Pitluck S."/>
            <person name="Chertkov O."/>
            <person name="Brettin T."/>
            <person name="Bruce D."/>
            <person name="Han C."/>
            <person name="Schmutz J."/>
            <person name="Larimer F."/>
            <person name="Land M.L."/>
            <person name="Hauser L."/>
            <person name="Kyrpides N."/>
            <person name="Mikhailova N."/>
            <person name="Ye Q."/>
            <person name="Zhou J."/>
            <person name="Richardson P."/>
            <person name="Fields M.W."/>
        </authorList>
    </citation>
    <scope>NUCLEOTIDE SEQUENCE [LARGE SCALE GENOMIC DNA]</scope>
    <source>
        <strain evidence="2">QYMF</strain>
    </source>
</reference>
<dbReference type="HOGENOM" id="CLU_985662_0_0_9"/>
<sequence length="282" mass="32612">MDATTNEHIDGLQRCIITTGVSSLNYEKEHMQSFEKNNSLLYNCMRVSSIKNIDKVDEYKVIIDFCDNNLQEIVFELLNHLLAFNVEIHVKVINNIALSSDEIEQCMILLNRLDKHKLIHLEIINKSSGLPKEEGHSWIKKLKNAFFFTGSGNTGKTSLISALSELCNEKKQTVALIDLTEHHKLVNYFTSIYPLIGTNHQDHFVRERIKHNKEDVVNVYTYNDKKLINSADERVFYEAIKKISSLYDYVFVNTDINIVNTKSNIFNMGEKVLLYMTLCQQK</sequence>
<dbReference type="eggNOG" id="COG0542">
    <property type="taxonomic scope" value="Bacteria"/>
</dbReference>
<proteinExistence type="predicted"/>
<evidence type="ECO:0008006" key="3">
    <source>
        <dbReference type="Google" id="ProtNLM"/>
    </source>
</evidence>
<dbReference type="OrthoDB" id="1950503at2"/>
<dbReference type="AlphaFoldDB" id="A6TTY6"/>
<dbReference type="Proteomes" id="UP000001572">
    <property type="component" value="Chromosome"/>
</dbReference>
<keyword evidence="2" id="KW-1185">Reference proteome</keyword>
<dbReference type="InterPro" id="IPR027417">
    <property type="entry name" value="P-loop_NTPase"/>
</dbReference>
<dbReference type="Gene3D" id="3.40.50.300">
    <property type="entry name" value="P-loop containing nucleotide triphosphate hydrolases"/>
    <property type="match status" value="1"/>
</dbReference>
<accession>A6TTY6</accession>
<dbReference type="EMBL" id="CP000724">
    <property type="protein sequence ID" value="ABR49654.1"/>
    <property type="molecule type" value="Genomic_DNA"/>
</dbReference>
<gene>
    <name evidence="1" type="ordered locus">Amet_3528</name>
</gene>